<sequence length="274" mass="30573">MSDKTPEPSLPAWARLPINRCNLPAVILGGLSFQRHPSTLQLDGVRELHLGLFEWLDALEDRAARAHAFAAALEAHFCLGRLEEAGLERGKGRRAKANWLRVLRGWHFDADSREGAVLKGWVESRFGLVPRFHGEPLRDFTGHAWRRYEAMRAAGLSGTNALESQLDLLYTYCQYEYARAGLQEGQVVLYRGVNRLDGHEVLSARGKEQVVLLNNINSFTTSRERAGEFGDYILSASIPSAKVFFHAELLPGVLRGEGEHLVIGGVYAVRIETL</sequence>
<evidence type="ECO:0000313" key="1">
    <source>
        <dbReference type="EMBL" id="QGU33180.1"/>
    </source>
</evidence>
<dbReference type="Proteomes" id="UP000426424">
    <property type="component" value="Chromosome"/>
</dbReference>
<dbReference type="AlphaFoldDB" id="A0A6I6EG46"/>
<reference evidence="1 2" key="1">
    <citation type="submission" date="2019-12" db="EMBL/GenBank/DDBJ databases">
        <title>The complete genome of the thermophilic, anoxygenic phototrophic gammaproteobacterium Thermochromatium tepidum.</title>
        <authorList>
            <person name="Sattley W.M."/>
            <person name="Swingley W.D."/>
            <person name="Burchell B.M."/>
            <person name="Gurbani S.A."/>
            <person name="Kujawa C.M."/>
            <person name="Nuccio D.A."/>
            <person name="Schladweiler J."/>
            <person name="Shaffer K.N."/>
            <person name="Stokes L.M."/>
            <person name="Touchman J.W."/>
            <person name="Blankenship R.E."/>
            <person name="Madigan M.T."/>
        </authorList>
    </citation>
    <scope>NUCLEOTIDE SEQUENCE [LARGE SCALE GENOMIC DNA]</scope>
    <source>
        <strain evidence="1 2">ATCC 43061</strain>
    </source>
</reference>
<accession>A0A6I6EG46</accession>
<proteinExistence type="predicted"/>
<name>A0A6I6EG46_THETI</name>
<dbReference type="Pfam" id="PF07357">
    <property type="entry name" value="DRAT"/>
    <property type="match status" value="1"/>
</dbReference>
<dbReference type="KEGG" id="ttp:E6P07_09460"/>
<dbReference type="InterPro" id="IPR009953">
    <property type="entry name" value="DRA_trans"/>
</dbReference>
<dbReference type="GO" id="GO:0009399">
    <property type="term" value="P:nitrogen fixation"/>
    <property type="evidence" value="ECO:0007669"/>
    <property type="project" value="InterPro"/>
</dbReference>
<dbReference type="OrthoDB" id="183043at2"/>
<protein>
    <submittedName>
        <fullName evidence="1">NAD(+)--dinitrogen-reductase ADP-D-ribosyltransferase</fullName>
    </submittedName>
</protein>
<gene>
    <name evidence="1" type="ORF">E6P07_09460</name>
</gene>
<evidence type="ECO:0000313" key="2">
    <source>
        <dbReference type="Proteomes" id="UP000426424"/>
    </source>
</evidence>
<dbReference type="GO" id="GO:0030701">
    <property type="term" value="F:NAD+-dinitrogen-reductase ADP-D-ribosyltransferase activity"/>
    <property type="evidence" value="ECO:0007669"/>
    <property type="project" value="InterPro"/>
</dbReference>
<organism evidence="1 2">
    <name type="scientific">Thermochromatium tepidum ATCC 43061</name>
    <dbReference type="NCBI Taxonomy" id="316276"/>
    <lineage>
        <taxon>Bacteria</taxon>
        <taxon>Pseudomonadati</taxon>
        <taxon>Pseudomonadota</taxon>
        <taxon>Gammaproteobacteria</taxon>
        <taxon>Chromatiales</taxon>
        <taxon>Chromatiaceae</taxon>
        <taxon>Thermochromatium</taxon>
    </lineage>
</organism>
<dbReference type="EMBL" id="CP039268">
    <property type="protein sequence ID" value="QGU33180.1"/>
    <property type="molecule type" value="Genomic_DNA"/>
</dbReference>
<keyword evidence="2" id="KW-1185">Reference proteome</keyword>
<dbReference type="RefSeq" id="WP_153975374.1">
    <property type="nucleotide sequence ID" value="NZ_CP039268.1"/>
</dbReference>
<keyword evidence="1" id="KW-0808">Transferase</keyword>